<organism evidence="2 3">
    <name type="scientific">Danionella cerebrum</name>
    <dbReference type="NCBI Taxonomy" id="2873325"/>
    <lineage>
        <taxon>Eukaryota</taxon>
        <taxon>Metazoa</taxon>
        <taxon>Chordata</taxon>
        <taxon>Craniata</taxon>
        <taxon>Vertebrata</taxon>
        <taxon>Euteleostomi</taxon>
        <taxon>Actinopterygii</taxon>
        <taxon>Neopterygii</taxon>
        <taxon>Teleostei</taxon>
        <taxon>Ostariophysi</taxon>
        <taxon>Cypriniformes</taxon>
        <taxon>Danionidae</taxon>
        <taxon>Danioninae</taxon>
        <taxon>Danionella</taxon>
    </lineage>
</organism>
<protein>
    <submittedName>
        <fullName evidence="2">Uncharacterized protein</fullName>
    </submittedName>
</protein>
<keyword evidence="3" id="KW-1185">Reference proteome</keyword>
<proteinExistence type="predicted"/>
<comment type="caution">
    <text evidence="2">The sequence shown here is derived from an EMBL/GenBank/DDBJ whole genome shotgun (WGS) entry which is preliminary data.</text>
</comment>
<dbReference type="AlphaFoldDB" id="A0A553Q1F7"/>
<accession>A0A553Q1F7</accession>
<feature type="compositionally biased region" description="Low complexity" evidence="1">
    <location>
        <begin position="89"/>
        <end position="101"/>
    </location>
</feature>
<evidence type="ECO:0000313" key="3">
    <source>
        <dbReference type="Proteomes" id="UP000316079"/>
    </source>
</evidence>
<evidence type="ECO:0000313" key="2">
    <source>
        <dbReference type="EMBL" id="TRY83727.1"/>
    </source>
</evidence>
<evidence type="ECO:0000256" key="1">
    <source>
        <dbReference type="SAM" id="MobiDB-lite"/>
    </source>
</evidence>
<name>A0A553Q1F7_9TELE</name>
<gene>
    <name evidence="2" type="ORF">DNTS_021907</name>
</gene>
<sequence>MLGKSEIKVNGSRGMLQIKQSLIDNFLKKHLESMDIMPWIKRLGLKGNSGALSAQRRDKSITTAGDVLGERKAKTGWFMICDFNSSKAGSSSLGASNGNNKEQCMDFISK</sequence>
<reference evidence="2 3" key="1">
    <citation type="journal article" date="2019" name="Sci. Data">
        <title>Hybrid genome assembly and annotation of Danionella translucida.</title>
        <authorList>
            <person name="Kadobianskyi M."/>
            <person name="Schulze L."/>
            <person name="Schuelke M."/>
            <person name="Judkewitz B."/>
        </authorList>
    </citation>
    <scope>NUCLEOTIDE SEQUENCE [LARGE SCALE GENOMIC DNA]</scope>
    <source>
        <strain evidence="2 3">Bolton</strain>
    </source>
</reference>
<feature type="region of interest" description="Disordered" evidence="1">
    <location>
        <begin position="89"/>
        <end position="110"/>
    </location>
</feature>
<dbReference type="Proteomes" id="UP000316079">
    <property type="component" value="Unassembled WGS sequence"/>
</dbReference>
<dbReference type="EMBL" id="SRMA01026458">
    <property type="protein sequence ID" value="TRY83727.1"/>
    <property type="molecule type" value="Genomic_DNA"/>
</dbReference>
<dbReference type="OrthoDB" id="63070at2759"/>